<keyword evidence="5 9" id="KW-0949">S-adenosyl-L-methionine</keyword>
<keyword evidence="8 9" id="KW-0539">Nucleus</keyword>
<keyword evidence="7 9" id="KW-0694">RNA-binding</keyword>
<keyword evidence="12" id="KW-1185">Reference proteome</keyword>
<dbReference type="GO" id="GO:0008176">
    <property type="term" value="F:tRNA (guanine(46)-N7)-methyltransferase activity"/>
    <property type="evidence" value="ECO:0007669"/>
    <property type="project" value="UniProtKB-EC"/>
</dbReference>
<feature type="binding site" evidence="9">
    <location>
        <begin position="214"/>
        <end position="216"/>
    </location>
    <ligand>
        <name>S-adenosyl-L-methionine</name>
        <dbReference type="ChEBI" id="CHEBI:59789"/>
    </ligand>
</feature>
<accession>A0ABR4ND79</accession>
<dbReference type="Proteomes" id="UP001527925">
    <property type="component" value="Unassembled WGS sequence"/>
</dbReference>
<feature type="binding site" evidence="9">
    <location>
        <position position="53"/>
    </location>
    <ligand>
        <name>S-adenosyl-L-methionine</name>
        <dbReference type="ChEBI" id="CHEBI:59789"/>
    </ligand>
</feature>
<keyword evidence="2 9" id="KW-0820">tRNA-binding</keyword>
<dbReference type="InterPro" id="IPR003358">
    <property type="entry name" value="tRNA_(Gua-N-7)_MeTrfase_Trmb"/>
</dbReference>
<evidence type="ECO:0000256" key="5">
    <source>
        <dbReference type="ARBA" id="ARBA00022691"/>
    </source>
</evidence>
<feature type="region of interest" description="Disordered" evidence="10">
    <location>
        <begin position="246"/>
        <end position="347"/>
    </location>
</feature>
<feature type="binding site" evidence="9">
    <location>
        <begin position="76"/>
        <end position="77"/>
    </location>
    <ligand>
        <name>S-adenosyl-L-methionine</name>
        <dbReference type="ChEBI" id="CHEBI:59789"/>
    </ligand>
</feature>
<dbReference type="InterPro" id="IPR025763">
    <property type="entry name" value="Trm8_euk"/>
</dbReference>
<comment type="similarity">
    <text evidence="9">Belongs to the class I-like SAM-binding methyltransferase superfamily. TrmB family.</text>
</comment>
<sequence>MEVEAAPQGPQKKYYRQRPVRPEQYNWSKHYPAHFNEDGTSKDGRMVEFADIGCGYGGLLVGLSPVFPDKLMLGMEIRLKVEEYVEKRIQTLRAQNKSKGVDEAESYQNISVIRMNAMKFIPNFFQKGQLSKIFFLFPDPHFKKRKHKARIVTSTLLAEYAYVLRPGGIVYTVTDVRDLHEWMVKHLDEHPLFERMSEAETSMDPCVPCVMQDTEEGKKVARNQGDKFLAVYRRIEVQEDMAWDGFAPIIGGEGDDEGDDGGDDGGDGGDGAVAAAAAAGDPVAAKLLAKQVPKRKQQQQQQQQQQQRQQQQQQQRQPKQHRQPKQAQQQAPEKAAGDDAAEGPLAE</sequence>
<proteinExistence type="inferred from homology"/>
<dbReference type="Pfam" id="PF02390">
    <property type="entry name" value="Methyltransf_4"/>
    <property type="match status" value="1"/>
</dbReference>
<evidence type="ECO:0000313" key="11">
    <source>
        <dbReference type="EMBL" id="KAL2917416.1"/>
    </source>
</evidence>
<evidence type="ECO:0000256" key="3">
    <source>
        <dbReference type="ARBA" id="ARBA00022603"/>
    </source>
</evidence>
<keyword evidence="3 9" id="KW-0489">Methyltransferase</keyword>
<feature type="active site" evidence="9">
    <location>
        <position position="139"/>
    </location>
</feature>
<reference evidence="11 12" key="1">
    <citation type="submission" date="2023-09" db="EMBL/GenBank/DDBJ databases">
        <title>Pangenome analysis of Batrachochytrium dendrobatidis and related Chytrids.</title>
        <authorList>
            <person name="Yacoub M.N."/>
            <person name="Stajich J.E."/>
            <person name="James T.Y."/>
        </authorList>
    </citation>
    <scope>NUCLEOTIDE SEQUENCE [LARGE SCALE GENOMIC DNA]</scope>
    <source>
        <strain evidence="11 12">JEL0888</strain>
    </source>
</reference>
<dbReference type="PROSITE" id="PS51625">
    <property type="entry name" value="SAM_MT_TRMB"/>
    <property type="match status" value="1"/>
</dbReference>
<feature type="compositionally biased region" description="Low complexity" evidence="10">
    <location>
        <begin position="272"/>
        <end position="291"/>
    </location>
</feature>
<dbReference type="HAMAP" id="MF_03055">
    <property type="entry name" value="tRNA_methyltr_TrmB_euk"/>
    <property type="match status" value="1"/>
</dbReference>
<feature type="compositionally biased region" description="Low complexity" evidence="10">
    <location>
        <begin position="298"/>
        <end position="317"/>
    </location>
</feature>
<feature type="binding site" evidence="9">
    <location>
        <begin position="116"/>
        <end position="117"/>
    </location>
    <ligand>
        <name>S-adenosyl-L-methionine</name>
        <dbReference type="ChEBI" id="CHEBI:59789"/>
    </ligand>
</feature>
<dbReference type="SUPFAM" id="SSF53335">
    <property type="entry name" value="S-adenosyl-L-methionine-dependent methyltransferases"/>
    <property type="match status" value="1"/>
</dbReference>
<evidence type="ECO:0000256" key="10">
    <source>
        <dbReference type="SAM" id="MobiDB-lite"/>
    </source>
</evidence>
<keyword evidence="6 9" id="KW-0819">tRNA processing</keyword>
<comment type="function">
    <text evidence="9">Catalyzes the formation of N(7)-methylguanine at position 46 (m7G46) in tRNA.</text>
</comment>
<dbReference type="Gene3D" id="3.40.50.150">
    <property type="entry name" value="Vaccinia Virus protein VP39"/>
    <property type="match status" value="1"/>
</dbReference>
<comment type="subunit">
    <text evidence="9">Forms a complex with TRM82.</text>
</comment>
<evidence type="ECO:0000256" key="2">
    <source>
        <dbReference type="ARBA" id="ARBA00022555"/>
    </source>
</evidence>
<evidence type="ECO:0000256" key="4">
    <source>
        <dbReference type="ARBA" id="ARBA00022679"/>
    </source>
</evidence>
<organism evidence="11 12">
    <name type="scientific">Polyrhizophydium stewartii</name>
    <dbReference type="NCBI Taxonomy" id="2732419"/>
    <lineage>
        <taxon>Eukaryota</taxon>
        <taxon>Fungi</taxon>
        <taxon>Fungi incertae sedis</taxon>
        <taxon>Chytridiomycota</taxon>
        <taxon>Chytridiomycota incertae sedis</taxon>
        <taxon>Chytridiomycetes</taxon>
        <taxon>Rhizophydiales</taxon>
        <taxon>Rhizophydiales incertae sedis</taxon>
        <taxon>Polyrhizophydium</taxon>
    </lineage>
</organism>
<evidence type="ECO:0000313" key="12">
    <source>
        <dbReference type="Proteomes" id="UP001527925"/>
    </source>
</evidence>
<feature type="compositionally biased region" description="Acidic residues" evidence="10">
    <location>
        <begin position="253"/>
        <end position="267"/>
    </location>
</feature>
<dbReference type="PANTHER" id="PTHR23417">
    <property type="entry name" value="3-DEOXY-D-MANNO-OCTULOSONIC-ACID TRANSFERASE/TRNA GUANINE-N 7 - -METHYLTRANSFERASE"/>
    <property type="match status" value="1"/>
</dbReference>
<evidence type="ECO:0000256" key="8">
    <source>
        <dbReference type="ARBA" id="ARBA00023242"/>
    </source>
</evidence>
<dbReference type="NCBIfam" id="TIGR00091">
    <property type="entry name" value="tRNA (guanosine(46)-N7)-methyltransferase TrmB"/>
    <property type="match status" value="1"/>
</dbReference>
<evidence type="ECO:0000256" key="6">
    <source>
        <dbReference type="ARBA" id="ARBA00022694"/>
    </source>
</evidence>
<comment type="pathway">
    <text evidence="9">tRNA modification; N(7)-methylguanine-tRNA biosynthesis.</text>
</comment>
<comment type="subcellular location">
    <subcellularLocation>
        <location evidence="9">Nucleus</location>
    </subcellularLocation>
</comment>
<name>A0ABR4ND79_9FUNG</name>
<evidence type="ECO:0000256" key="1">
    <source>
        <dbReference type="ARBA" id="ARBA00000142"/>
    </source>
</evidence>
<comment type="catalytic activity">
    <reaction evidence="1 9">
        <text>guanosine(46) in tRNA + S-adenosyl-L-methionine = N(7)-methylguanosine(46) in tRNA + S-adenosyl-L-homocysteine</text>
        <dbReference type="Rhea" id="RHEA:42708"/>
        <dbReference type="Rhea" id="RHEA-COMP:10188"/>
        <dbReference type="Rhea" id="RHEA-COMP:10189"/>
        <dbReference type="ChEBI" id="CHEBI:57856"/>
        <dbReference type="ChEBI" id="CHEBI:59789"/>
        <dbReference type="ChEBI" id="CHEBI:74269"/>
        <dbReference type="ChEBI" id="CHEBI:74480"/>
        <dbReference type="EC" id="2.1.1.33"/>
    </reaction>
</comment>
<feature type="compositionally biased region" description="Low complexity" evidence="10">
    <location>
        <begin position="325"/>
        <end position="334"/>
    </location>
</feature>
<dbReference type="EMBL" id="JADGIZ020000011">
    <property type="protein sequence ID" value="KAL2917416.1"/>
    <property type="molecule type" value="Genomic_DNA"/>
</dbReference>
<evidence type="ECO:0000256" key="7">
    <source>
        <dbReference type="ARBA" id="ARBA00022884"/>
    </source>
</evidence>
<dbReference type="InterPro" id="IPR029063">
    <property type="entry name" value="SAM-dependent_MTases_sf"/>
</dbReference>
<comment type="caution">
    <text evidence="11">The sequence shown here is derived from an EMBL/GenBank/DDBJ whole genome shotgun (WGS) entry which is preliminary data.</text>
</comment>
<protein>
    <recommendedName>
        <fullName evidence="9">tRNA (guanine-N(7)-)-methyltransferase</fullName>
        <ecNumber evidence="9">2.1.1.33</ecNumber>
    </recommendedName>
    <alternativeName>
        <fullName evidence="9">Transfer RNA methyltransferase 8</fullName>
    </alternativeName>
    <alternativeName>
        <fullName evidence="9">tRNA (guanine(46)-N(7))-methyltransferase</fullName>
    </alternativeName>
    <alternativeName>
        <fullName evidence="9">tRNA(m7G46)-methyltransferase</fullName>
    </alternativeName>
</protein>
<dbReference type="PANTHER" id="PTHR23417:SF16">
    <property type="entry name" value="TRNA (GUANINE-N(7)-)-METHYLTRANSFERASE"/>
    <property type="match status" value="1"/>
</dbReference>
<dbReference type="CDD" id="cd02440">
    <property type="entry name" value="AdoMet_MTases"/>
    <property type="match status" value="1"/>
</dbReference>
<evidence type="ECO:0000256" key="9">
    <source>
        <dbReference type="HAMAP-Rule" id="MF_03055"/>
    </source>
</evidence>
<keyword evidence="4 9" id="KW-0808">Transferase</keyword>
<feature type="binding site" evidence="9">
    <location>
        <position position="136"/>
    </location>
    <ligand>
        <name>S-adenosyl-L-methionine</name>
        <dbReference type="ChEBI" id="CHEBI:59789"/>
    </ligand>
</feature>
<gene>
    <name evidence="11" type="primary">TRM8_1</name>
    <name evidence="9" type="synonym">TRM8</name>
    <name evidence="11" type="ORF">HK105_203081</name>
</gene>
<dbReference type="EC" id="2.1.1.33" evidence="9"/>